<dbReference type="Proteomes" id="UP000315010">
    <property type="component" value="Unassembled WGS sequence"/>
</dbReference>
<organism evidence="1 2">
    <name type="scientific">Novipirellula herctigrandis</name>
    <dbReference type="NCBI Taxonomy" id="2527986"/>
    <lineage>
        <taxon>Bacteria</taxon>
        <taxon>Pseudomonadati</taxon>
        <taxon>Planctomycetota</taxon>
        <taxon>Planctomycetia</taxon>
        <taxon>Pirellulales</taxon>
        <taxon>Pirellulaceae</taxon>
        <taxon>Novipirellula</taxon>
    </lineage>
</organism>
<name>A0A5C5Z1T1_9BACT</name>
<dbReference type="EMBL" id="SJPJ01000001">
    <property type="protein sequence ID" value="TWT81274.1"/>
    <property type="molecule type" value="Genomic_DNA"/>
</dbReference>
<keyword evidence="2" id="KW-1185">Reference proteome</keyword>
<evidence type="ECO:0000313" key="2">
    <source>
        <dbReference type="Proteomes" id="UP000315010"/>
    </source>
</evidence>
<gene>
    <name evidence="1" type="ORF">CA13_27250</name>
</gene>
<dbReference type="AlphaFoldDB" id="A0A5C5Z1T1"/>
<protein>
    <submittedName>
        <fullName evidence="1">Uncharacterized protein</fullName>
    </submittedName>
</protein>
<comment type="caution">
    <text evidence="1">The sequence shown here is derived from an EMBL/GenBank/DDBJ whole genome shotgun (WGS) entry which is preliminary data.</text>
</comment>
<sequence length="132" mass="14925">MSVHVAKTVHARDEGPSPQFPIAMSVKGRADCHHAALRGHFRLRSVGPTEMAYELTNLRSVADNETNFARSLSYVRRSVATQRETPEEFSRFAVSLPLVRVVQGLEEEHSRATNPPKRMNNLREEEILRSCV</sequence>
<evidence type="ECO:0000313" key="1">
    <source>
        <dbReference type="EMBL" id="TWT81274.1"/>
    </source>
</evidence>
<reference evidence="1 2" key="1">
    <citation type="submission" date="2019-02" db="EMBL/GenBank/DDBJ databases">
        <title>Deep-cultivation of Planctomycetes and their phenomic and genomic characterization uncovers novel biology.</title>
        <authorList>
            <person name="Wiegand S."/>
            <person name="Jogler M."/>
            <person name="Boedeker C."/>
            <person name="Pinto D."/>
            <person name="Vollmers J."/>
            <person name="Rivas-Marin E."/>
            <person name="Kohn T."/>
            <person name="Peeters S.H."/>
            <person name="Heuer A."/>
            <person name="Rast P."/>
            <person name="Oberbeckmann S."/>
            <person name="Bunk B."/>
            <person name="Jeske O."/>
            <person name="Meyerdierks A."/>
            <person name="Storesund J.E."/>
            <person name="Kallscheuer N."/>
            <person name="Luecker S."/>
            <person name="Lage O.M."/>
            <person name="Pohl T."/>
            <person name="Merkel B.J."/>
            <person name="Hornburger P."/>
            <person name="Mueller R.-W."/>
            <person name="Bruemmer F."/>
            <person name="Labrenz M."/>
            <person name="Spormann A.M."/>
            <person name="Op Den Camp H."/>
            <person name="Overmann J."/>
            <person name="Amann R."/>
            <person name="Jetten M.S.M."/>
            <person name="Mascher T."/>
            <person name="Medema M.H."/>
            <person name="Devos D.P."/>
            <person name="Kaster A.-K."/>
            <person name="Ovreas L."/>
            <person name="Rohde M."/>
            <person name="Galperin M.Y."/>
            <person name="Jogler C."/>
        </authorList>
    </citation>
    <scope>NUCLEOTIDE SEQUENCE [LARGE SCALE GENOMIC DNA]</scope>
    <source>
        <strain evidence="1 2">CA13</strain>
    </source>
</reference>
<proteinExistence type="predicted"/>
<accession>A0A5C5Z1T1</accession>